<protein>
    <submittedName>
        <fullName evidence="1">Uncharacterized protein</fullName>
    </submittedName>
</protein>
<name>A0A7Z0I169_9RHOB</name>
<reference evidence="1 2" key="1">
    <citation type="journal article" date="2000" name="Arch. Microbiol.">
        <title>Rhodobaca bogoriensis gen. nov. and sp. nov., an alkaliphilic purple nonsulfur bacterium from African Rift Valley soda lakes.</title>
        <authorList>
            <person name="Milford A.D."/>
            <person name="Achenbach L.A."/>
            <person name="Jung D.O."/>
            <person name="Madigan M.T."/>
        </authorList>
    </citation>
    <scope>NUCLEOTIDE SEQUENCE [LARGE SCALE GENOMIC DNA]</scope>
    <source>
        <strain evidence="1 2">2376</strain>
    </source>
</reference>
<dbReference type="EMBL" id="JACBXS010000024">
    <property type="protein sequence ID" value="NYS25727.1"/>
    <property type="molecule type" value="Genomic_DNA"/>
</dbReference>
<proteinExistence type="predicted"/>
<sequence length="99" mass="10526">MLDRLAGELGQLAWEIDRIDSEIGQAVSAAQAPDTSALQHVDLLRQEVEGLQQFVLALSGNMTCGCVCDAAGAVGALKLRDQALRLQGLPPETPSNVLW</sequence>
<accession>A0A7Z0I169</accession>
<dbReference type="AlphaFoldDB" id="A0A7Z0I169"/>
<evidence type="ECO:0000313" key="1">
    <source>
        <dbReference type="EMBL" id="NYS25727.1"/>
    </source>
</evidence>
<gene>
    <name evidence="1" type="ORF">HUK65_12060</name>
</gene>
<comment type="caution">
    <text evidence="1">The sequence shown here is derived from an EMBL/GenBank/DDBJ whole genome shotgun (WGS) entry which is preliminary data.</text>
</comment>
<dbReference type="RefSeq" id="WP_179906526.1">
    <property type="nucleotide sequence ID" value="NZ_JACBXS010000024.1"/>
</dbReference>
<organism evidence="1 2">
    <name type="scientific">Rhabdonatronobacter sediminivivens</name>
    <dbReference type="NCBI Taxonomy" id="2743469"/>
    <lineage>
        <taxon>Bacteria</taxon>
        <taxon>Pseudomonadati</taxon>
        <taxon>Pseudomonadota</taxon>
        <taxon>Alphaproteobacteria</taxon>
        <taxon>Rhodobacterales</taxon>
        <taxon>Paracoccaceae</taxon>
        <taxon>Rhabdonatronobacter</taxon>
    </lineage>
</organism>
<evidence type="ECO:0000313" key="2">
    <source>
        <dbReference type="Proteomes" id="UP000529417"/>
    </source>
</evidence>
<keyword evidence="2" id="KW-1185">Reference proteome</keyword>
<dbReference type="Proteomes" id="UP000529417">
    <property type="component" value="Unassembled WGS sequence"/>
</dbReference>